<dbReference type="PROSITE" id="PS00671">
    <property type="entry name" value="D_2_HYDROXYACID_DH_3"/>
    <property type="match status" value="1"/>
</dbReference>
<dbReference type="SUPFAM" id="SSF51735">
    <property type="entry name" value="NAD(P)-binding Rossmann-fold domains"/>
    <property type="match status" value="1"/>
</dbReference>
<gene>
    <name evidence="4" type="ORF">EVOR1521_LOCUS17147</name>
</gene>
<dbReference type="PANTHER" id="PTHR10996">
    <property type="entry name" value="2-HYDROXYACID DEHYDROGENASE-RELATED"/>
    <property type="match status" value="1"/>
</dbReference>
<dbReference type="PANTHER" id="PTHR10996:SF178">
    <property type="entry name" value="2-HYDROXYACID DEHYDROGENASE YGL185C-RELATED"/>
    <property type="match status" value="1"/>
</dbReference>
<dbReference type="GO" id="GO:0030267">
    <property type="term" value="F:glyoxylate reductase (NADPH) activity"/>
    <property type="evidence" value="ECO:0007669"/>
    <property type="project" value="TreeGrafter"/>
</dbReference>
<dbReference type="EMBL" id="CAUJNA010002225">
    <property type="protein sequence ID" value="CAJ1391913.1"/>
    <property type="molecule type" value="Genomic_DNA"/>
</dbReference>
<dbReference type="GO" id="GO:0005829">
    <property type="term" value="C:cytosol"/>
    <property type="evidence" value="ECO:0007669"/>
    <property type="project" value="TreeGrafter"/>
</dbReference>
<sequence length="731" mass="79793">MAWARRLPAALAATQVALTCDRRGHFPAQLSAEEAKVKAHVLMGGSGGGRLAGWSRATATDQRELLARLRPEVQCTFGPVAPRGTQILVTAFPSEEDLHGCGPELKALVVPFAGLPVATQKILKDGGWEGGLQVHNVHHNSSTTAEMAIALGMAAAKQLLPADRLLRKGDWSARGLPADGDPDPMMQMSLDGQTALVLGYGEVGCRVARVLAAMNMRVIATRKTAALDDTLPEPGAVAVRPPSQLHKLLPHAQMLFICLPDTPETAGLIGDKELSLLPPGAVIVNVGRGHVIDEEAFYKALQTGHLLGAGVDCWYKYPSDVKSRASTPVSAHFDFAGCDNLVMSPHRAGSVGLASTEQQRMAALAELFNTAALHGLAAPLILAYLLVAEAKIPMGDEDAYQYSGIAMSLVDELGELVKPILAETSVWPYREAIARLQATESAALEAQRTFPALLGGSRGAISLEFVIVHCREPLQWVEEDLLPISPAGSLLTFYEKCGEEPQFSSAVTRHFGKVSVRPCRDPVDGPRGDECLGYLAHIVSNYWDLATFTVFLQADPHEHLYFSFLHVVTKMIASATYAVPFLALNGARHVRSWTPCLNAVHEAIFGEKMRDAVGPYCCAQFVVQDAKVRARPLEFYQRMIRLVDGTSQNDLCFPGKVTRSTHCYGMEFTWHLVFGEDYETPLRADDQRLPLPLRLKFGNEFIRRQWNDVVLNPSTPKKIVEEVNYDQMTVR</sequence>
<evidence type="ECO:0000256" key="2">
    <source>
        <dbReference type="ARBA" id="ARBA00023027"/>
    </source>
</evidence>
<comment type="caution">
    <text evidence="4">The sequence shown here is derived from an EMBL/GenBank/DDBJ whole genome shotgun (WGS) entry which is preliminary data.</text>
</comment>
<organism evidence="4 5">
    <name type="scientific">Effrenium voratum</name>
    <dbReference type="NCBI Taxonomy" id="2562239"/>
    <lineage>
        <taxon>Eukaryota</taxon>
        <taxon>Sar</taxon>
        <taxon>Alveolata</taxon>
        <taxon>Dinophyceae</taxon>
        <taxon>Suessiales</taxon>
        <taxon>Symbiodiniaceae</taxon>
        <taxon>Effrenium</taxon>
    </lineage>
</organism>
<keyword evidence="2" id="KW-0520">NAD</keyword>
<accession>A0AA36N4B4</accession>
<dbReference type="AlphaFoldDB" id="A0AA36N4B4"/>
<dbReference type="GO" id="GO:0016618">
    <property type="term" value="F:hydroxypyruvate reductase [NAD(P)H] activity"/>
    <property type="evidence" value="ECO:0007669"/>
    <property type="project" value="TreeGrafter"/>
</dbReference>
<keyword evidence="1" id="KW-0560">Oxidoreductase</keyword>
<dbReference type="Proteomes" id="UP001178507">
    <property type="component" value="Unassembled WGS sequence"/>
</dbReference>
<evidence type="ECO:0000259" key="3">
    <source>
        <dbReference type="Pfam" id="PF02826"/>
    </source>
</evidence>
<proteinExistence type="predicted"/>
<dbReference type="Pfam" id="PF02826">
    <property type="entry name" value="2-Hacid_dh_C"/>
    <property type="match status" value="1"/>
</dbReference>
<evidence type="ECO:0000256" key="1">
    <source>
        <dbReference type="ARBA" id="ARBA00023002"/>
    </source>
</evidence>
<dbReference type="InterPro" id="IPR050223">
    <property type="entry name" value="D-isomer_2-hydroxyacid_DH"/>
</dbReference>
<dbReference type="InterPro" id="IPR006140">
    <property type="entry name" value="D-isomer_DH_NAD-bd"/>
</dbReference>
<dbReference type="GO" id="GO:0051287">
    <property type="term" value="F:NAD binding"/>
    <property type="evidence" value="ECO:0007669"/>
    <property type="project" value="InterPro"/>
</dbReference>
<dbReference type="InterPro" id="IPR036291">
    <property type="entry name" value="NAD(P)-bd_dom_sf"/>
</dbReference>
<keyword evidence="5" id="KW-1185">Reference proteome</keyword>
<feature type="domain" description="D-isomer specific 2-hydroxyacid dehydrogenase NAD-binding" evidence="3">
    <location>
        <begin position="150"/>
        <end position="348"/>
    </location>
</feature>
<reference evidence="4" key="1">
    <citation type="submission" date="2023-08" db="EMBL/GenBank/DDBJ databases">
        <authorList>
            <person name="Chen Y."/>
            <person name="Shah S."/>
            <person name="Dougan E. K."/>
            <person name="Thang M."/>
            <person name="Chan C."/>
        </authorList>
    </citation>
    <scope>NUCLEOTIDE SEQUENCE</scope>
</reference>
<dbReference type="InterPro" id="IPR021838">
    <property type="entry name" value="DUF3431"/>
</dbReference>
<dbReference type="Pfam" id="PF11913">
    <property type="entry name" value="DUF3431"/>
    <property type="match status" value="1"/>
</dbReference>
<dbReference type="Gene3D" id="3.40.50.720">
    <property type="entry name" value="NAD(P)-binding Rossmann-like Domain"/>
    <property type="match status" value="2"/>
</dbReference>
<protein>
    <recommendedName>
        <fullName evidence="3">D-isomer specific 2-hydroxyacid dehydrogenase NAD-binding domain-containing protein</fullName>
    </recommendedName>
</protein>
<evidence type="ECO:0000313" key="5">
    <source>
        <dbReference type="Proteomes" id="UP001178507"/>
    </source>
</evidence>
<dbReference type="InterPro" id="IPR029753">
    <property type="entry name" value="D-isomer_DH_CS"/>
</dbReference>
<evidence type="ECO:0000313" key="4">
    <source>
        <dbReference type="EMBL" id="CAJ1391913.1"/>
    </source>
</evidence>
<name>A0AA36N4B4_9DINO</name>